<name>C3YR18_BRAFL</name>
<keyword evidence="1" id="KW-0175">Coiled coil</keyword>
<feature type="compositionally biased region" description="Acidic residues" evidence="2">
    <location>
        <begin position="415"/>
        <end position="425"/>
    </location>
</feature>
<accession>C3YR18</accession>
<gene>
    <name evidence="3" type="ORF">BRAFLDRAFT_95025</name>
</gene>
<feature type="compositionally biased region" description="Acidic residues" evidence="2">
    <location>
        <begin position="350"/>
        <end position="359"/>
    </location>
</feature>
<feature type="compositionally biased region" description="Basic and acidic residues" evidence="2">
    <location>
        <begin position="58"/>
        <end position="69"/>
    </location>
</feature>
<feature type="compositionally biased region" description="Basic and acidic residues" evidence="2">
    <location>
        <begin position="339"/>
        <end position="349"/>
    </location>
</feature>
<evidence type="ECO:0000313" key="3">
    <source>
        <dbReference type="EMBL" id="EEN57260.1"/>
    </source>
</evidence>
<evidence type="ECO:0000256" key="1">
    <source>
        <dbReference type="SAM" id="Coils"/>
    </source>
</evidence>
<proteinExistence type="predicted"/>
<feature type="compositionally biased region" description="Polar residues" evidence="2">
    <location>
        <begin position="17"/>
        <end position="40"/>
    </location>
</feature>
<feature type="region of interest" description="Disordered" evidence="2">
    <location>
        <begin position="1"/>
        <end position="99"/>
    </location>
</feature>
<dbReference type="InParanoid" id="C3YR18"/>
<dbReference type="EMBL" id="GG666545">
    <property type="protein sequence ID" value="EEN57260.1"/>
    <property type="molecule type" value="Genomic_DNA"/>
</dbReference>
<reference evidence="3" key="1">
    <citation type="journal article" date="2008" name="Nature">
        <title>The amphioxus genome and the evolution of the chordate karyotype.</title>
        <authorList>
            <consortium name="US DOE Joint Genome Institute (JGI-PGF)"/>
            <person name="Putnam N.H."/>
            <person name="Butts T."/>
            <person name="Ferrier D.E.K."/>
            <person name="Furlong R.F."/>
            <person name="Hellsten U."/>
            <person name="Kawashima T."/>
            <person name="Robinson-Rechavi M."/>
            <person name="Shoguchi E."/>
            <person name="Terry A."/>
            <person name="Yu J.-K."/>
            <person name="Benito-Gutierrez E.L."/>
            <person name="Dubchak I."/>
            <person name="Garcia-Fernandez J."/>
            <person name="Gibson-Brown J.J."/>
            <person name="Grigoriev I.V."/>
            <person name="Horton A.C."/>
            <person name="de Jong P.J."/>
            <person name="Jurka J."/>
            <person name="Kapitonov V.V."/>
            <person name="Kohara Y."/>
            <person name="Kuroki Y."/>
            <person name="Lindquist E."/>
            <person name="Lucas S."/>
            <person name="Osoegawa K."/>
            <person name="Pennacchio L.A."/>
            <person name="Salamov A.A."/>
            <person name="Satou Y."/>
            <person name="Sauka-Spengler T."/>
            <person name="Schmutz J."/>
            <person name="Shin-I T."/>
            <person name="Toyoda A."/>
            <person name="Bronner-Fraser M."/>
            <person name="Fujiyama A."/>
            <person name="Holland L.Z."/>
            <person name="Holland P.W.H."/>
            <person name="Satoh N."/>
            <person name="Rokhsar D.S."/>
        </authorList>
    </citation>
    <scope>NUCLEOTIDE SEQUENCE [LARGE SCALE GENOMIC DNA]</scope>
    <source>
        <strain evidence="3">S238N-H82</strain>
        <tissue evidence="3">Testes</tissue>
    </source>
</reference>
<dbReference type="AlphaFoldDB" id="C3YR18"/>
<sequence>MEDKQVQESGNDAIDASANQGVQKSNNGTQETVKSASKDNGNGEENAKRDTGGTTRNNDNKQGVDKDIKSQNGVEENEAKDSQLQTEIAPQSEHLIDEEVINILKEERLETEEQEQPGEKVKSTWEIECDQIRQEENPAAILAKVRDSLKEVITNVEGPERAEEFKSEFDASDYGLAIKAHKMHMIGIVRRLKTTWNEDTVIVDQLEPEVESAKATKEQLDEEMVKKDKRIAELTDLIGADLSAQTESDLWMVEILQGQLGTTSREIQLLSDEITKVREDPDWQEETLKAMQDRLDEVETLFAQKKQKKKVVKSKMVKVLRMYSTATETIGGVSKKRRKTEESDEKQNDIDDNSVDESADSINGTSSVQDEHSCEDEETSVESDTESVPKSDGEIGTSTESDSDSSESSDKEVETSDESDTDSSEDSPSQTGR</sequence>
<protein>
    <submittedName>
        <fullName evidence="3">Uncharacterized protein</fullName>
    </submittedName>
</protein>
<organism>
    <name type="scientific">Branchiostoma floridae</name>
    <name type="common">Florida lancelet</name>
    <name type="synonym">Amphioxus</name>
    <dbReference type="NCBI Taxonomy" id="7739"/>
    <lineage>
        <taxon>Eukaryota</taxon>
        <taxon>Metazoa</taxon>
        <taxon>Chordata</taxon>
        <taxon>Cephalochordata</taxon>
        <taxon>Leptocardii</taxon>
        <taxon>Amphioxiformes</taxon>
        <taxon>Branchiostomatidae</taxon>
        <taxon>Branchiostoma</taxon>
    </lineage>
</organism>
<evidence type="ECO:0000256" key="2">
    <source>
        <dbReference type="SAM" id="MobiDB-lite"/>
    </source>
</evidence>
<feature type="coiled-coil region" evidence="1">
    <location>
        <begin position="203"/>
        <end position="237"/>
    </location>
</feature>
<feature type="region of interest" description="Disordered" evidence="2">
    <location>
        <begin position="330"/>
        <end position="433"/>
    </location>
</feature>
<feature type="compositionally biased region" description="Acidic residues" evidence="2">
    <location>
        <begin position="373"/>
        <end position="385"/>
    </location>
</feature>